<evidence type="ECO:0008006" key="3">
    <source>
        <dbReference type="Google" id="ProtNLM"/>
    </source>
</evidence>
<dbReference type="RefSeq" id="WP_064545978.1">
    <property type="nucleotide sequence ID" value="NZ_LXEQ01000045.1"/>
</dbReference>
<protein>
    <recommendedName>
        <fullName evidence="3">Phage protein</fullName>
    </recommendedName>
</protein>
<dbReference type="Proteomes" id="UP000078407">
    <property type="component" value="Unassembled WGS sequence"/>
</dbReference>
<gene>
    <name evidence="1" type="ORF">M976_02884</name>
</gene>
<comment type="caution">
    <text evidence="1">The sequence shown here is derived from an EMBL/GenBank/DDBJ whole genome shotgun (WGS) entry which is preliminary data.</text>
</comment>
<keyword evidence="2" id="KW-1185">Reference proteome</keyword>
<sequence>MPSYTQREYHDAVTAELKSISWQREVGFYPDTRTPLETPALYFSVDSWSRADSGTDQLYVDQDCSIWIVVDRSLEIDSPELYARELAADISQLVEGHTFGLNIEPGVFQSATMDNLDPGLKDYYVWRVSYGQEIPVGRDLHDFPRTPLKQVFVGVVPNIGSEHIDDYDPLFPETLP</sequence>
<reference evidence="1 2" key="1">
    <citation type="submission" date="2016-04" db="EMBL/GenBank/DDBJ databases">
        <title>ATOL: Assembling a taxonomically balanced genome-scale reconstruction of the evolutionary history of the Enterobacteriaceae.</title>
        <authorList>
            <person name="Plunkett G.III."/>
            <person name="Neeno-Eckwall E.C."/>
            <person name="Glasner J.D."/>
            <person name="Perna N.T."/>
        </authorList>
    </citation>
    <scope>NUCLEOTIDE SEQUENCE [LARGE SCALE GENOMIC DNA]</scope>
    <source>
        <strain evidence="1 2">ATCC 51602</strain>
    </source>
</reference>
<name>A0ABX2W706_9ENTR</name>
<evidence type="ECO:0000313" key="1">
    <source>
        <dbReference type="EMBL" id="OAT26723.1"/>
    </source>
</evidence>
<proteinExistence type="predicted"/>
<organism evidence="1 2">
    <name type="scientific">Buttiauxella ferragutiae ATCC 51602</name>
    <dbReference type="NCBI Taxonomy" id="1354252"/>
    <lineage>
        <taxon>Bacteria</taxon>
        <taxon>Pseudomonadati</taxon>
        <taxon>Pseudomonadota</taxon>
        <taxon>Gammaproteobacteria</taxon>
        <taxon>Enterobacterales</taxon>
        <taxon>Enterobacteriaceae</taxon>
        <taxon>Buttiauxella</taxon>
    </lineage>
</organism>
<dbReference type="EMBL" id="LXEQ01000045">
    <property type="protein sequence ID" value="OAT26723.1"/>
    <property type="molecule type" value="Genomic_DNA"/>
</dbReference>
<accession>A0ABX2W706</accession>
<evidence type="ECO:0000313" key="2">
    <source>
        <dbReference type="Proteomes" id="UP000078407"/>
    </source>
</evidence>